<evidence type="ECO:0000256" key="1">
    <source>
        <dbReference type="ARBA" id="ARBA00005695"/>
    </source>
</evidence>
<dbReference type="GO" id="GO:0042597">
    <property type="term" value="C:periplasmic space"/>
    <property type="evidence" value="ECO:0007669"/>
    <property type="project" value="UniProtKB-ARBA"/>
</dbReference>
<dbReference type="CDD" id="cd08500">
    <property type="entry name" value="PBP2_NikA_DppA_OppA_like_4"/>
    <property type="match status" value="1"/>
</dbReference>
<evidence type="ECO:0000256" key="3">
    <source>
        <dbReference type="ARBA" id="ARBA00022729"/>
    </source>
</evidence>
<dbReference type="Pfam" id="PF00496">
    <property type="entry name" value="SBP_bac_5"/>
    <property type="match status" value="1"/>
</dbReference>
<dbReference type="PANTHER" id="PTHR30290">
    <property type="entry name" value="PERIPLASMIC BINDING COMPONENT OF ABC TRANSPORTER"/>
    <property type="match status" value="1"/>
</dbReference>
<keyword evidence="2" id="KW-0813">Transport</keyword>
<name>A0A2M7G6N6_9BACT</name>
<evidence type="ECO:0000313" key="7">
    <source>
        <dbReference type="Proteomes" id="UP000231019"/>
    </source>
</evidence>
<feature type="signal peptide" evidence="4">
    <location>
        <begin position="1"/>
        <end position="24"/>
    </location>
</feature>
<gene>
    <name evidence="6" type="ORF">COW36_07645</name>
</gene>
<evidence type="ECO:0000256" key="2">
    <source>
        <dbReference type="ARBA" id="ARBA00022448"/>
    </source>
</evidence>
<comment type="similarity">
    <text evidence="1">Belongs to the bacterial solute-binding protein 5 family.</text>
</comment>
<dbReference type="PIRSF" id="PIRSF002741">
    <property type="entry name" value="MppA"/>
    <property type="match status" value="1"/>
</dbReference>
<dbReference type="PANTHER" id="PTHR30290:SF9">
    <property type="entry name" value="OLIGOPEPTIDE-BINDING PROTEIN APPA"/>
    <property type="match status" value="1"/>
</dbReference>
<dbReference type="AlphaFoldDB" id="A0A2M7G6N6"/>
<dbReference type="InterPro" id="IPR023765">
    <property type="entry name" value="SBP_5_CS"/>
</dbReference>
<accession>A0A2M7G6N6</accession>
<keyword evidence="3 4" id="KW-0732">Signal</keyword>
<dbReference type="PROSITE" id="PS01040">
    <property type="entry name" value="SBP_BACTERIAL_5"/>
    <property type="match status" value="1"/>
</dbReference>
<evidence type="ECO:0000259" key="5">
    <source>
        <dbReference type="Pfam" id="PF00496"/>
    </source>
</evidence>
<sequence>MMPAFRFRKLIGATLAATLLPLLAGCPTLQEDNASAAVKIDSSQIKSLPLPEKYEPSIGKHGGMRIISSVSLPKTFNAALAAETSSTDVIGQMYLGLVATNAITTEVEPSLAESWTLSPDKKTYTFTLRKGLKWSDGQPLTADDVVFTFNEVIDNKMIPNNYRDGLLINDQFPKVVKIDDLRLSITTPEPSVPFLRGLGDPIMPKHIFEGTTKPDKDGRIKFNQMWGLNTKIDEIVVNGPWKLADYRPGQWLVLEPNENYYLKDKQGGTLPYLKKFITIEVQDQSTEIIKYMAKETDALSLRAEDYDVLEPLQKKGKFEIVNLGPATGTLFVMFNMSTAQNDKGKPVVDPIKSTWFRNKYFRQALAHAIDKEGMIQSIYKGRALPQYSHISQQNPFYNPNTPQYDYDLKKAAAKLAEAGFKKNSNDELIDPQGHRVEFNLVTNSGNTMRDAACAILRKDWSKLGIKVNYQPVQFNIMVQQIDQTLDWEAMMIGLTGSAIEPHFGINSWKLDGRMHMFNMGHPAEWKGKKGTSFSPWEKEVLDLYEKAAVEFDFEKRKQLYWKSQEIVADNLPFLYTVNQLSLVTYRKNLGNIFPSIHGGSALSVINWNTDVHYIQE</sequence>
<dbReference type="SUPFAM" id="SSF53850">
    <property type="entry name" value="Periplasmic binding protein-like II"/>
    <property type="match status" value="1"/>
</dbReference>
<dbReference type="GO" id="GO:0015833">
    <property type="term" value="P:peptide transport"/>
    <property type="evidence" value="ECO:0007669"/>
    <property type="project" value="TreeGrafter"/>
</dbReference>
<reference evidence="6 7" key="1">
    <citation type="submission" date="2017-09" db="EMBL/GenBank/DDBJ databases">
        <title>Depth-based differentiation of microbial function through sediment-hosted aquifers and enrichment of novel symbionts in the deep terrestrial subsurface.</title>
        <authorList>
            <person name="Probst A.J."/>
            <person name="Ladd B."/>
            <person name="Jarett J.K."/>
            <person name="Geller-Mcgrath D.E."/>
            <person name="Sieber C.M."/>
            <person name="Emerson J.B."/>
            <person name="Anantharaman K."/>
            <person name="Thomas B.C."/>
            <person name="Malmstrom R."/>
            <person name="Stieglmeier M."/>
            <person name="Klingl A."/>
            <person name="Woyke T."/>
            <person name="Ryan C.M."/>
            <person name="Banfield J.F."/>
        </authorList>
    </citation>
    <scope>NUCLEOTIDE SEQUENCE [LARGE SCALE GENOMIC DNA]</scope>
    <source>
        <strain evidence="6">CG17_big_fil_post_rev_8_21_14_2_50_48_46</strain>
    </source>
</reference>
<comment type="caution">
    <text evidence="6">The sequence shown here is derived from an EMBL/GenBank/DDBJ whole genome shotgun (WGS) entry which is preliminary data.</text>
</comment>
<evidence type="ECO:0000256" key="4">
    <source>
        <dbReference type="SAM" id="SignalP"/>
    </source>
</evidence>
<dbReference type="InterPro" id="IPR030678">
    <property type="entry name" value="Peptide/Ni-bd"/>
</dbReference>
<organism evidence="6 7">
    <name type="scientific">bacterium (Candidatus Blackallbacteria) CG17_big_fil_post_rev_8_21_14_2_50_48_46</name>
    <dbReference type="NCBI Taxonomy" id="2014261"/>
    <lineage>
        <taxon>Bacteria</taxon>
        <taxon>Candidatus Blackallbacteria</taxon>
    </lineage>
</organism>
<evidence type="ECO:0000313" key="6">
    <source>
        <dbReference type="EMBL" id="PIW17713.1"/>
    </source>
</evidence>
<proteinExistence type="inferred from homology"/>
<dbReference type="Gene3D" id="3.10.105.10">
    <property type="entry name" value="Dipeptide-binding Protein, Domain 3"/>
    <property type="match status" value="1"/>
</dbReference>
<feature type="domain" description="Solute-binding protein family 5" evidence="5">
    <location>
        <begin position="106"/>
        <end position="511"/>
    </location>
</feature>
<protein>
    <submittedName>
        <fullName evidence="6">Peptide ABC transporter substrate-binding protein</fullName>
    </submittedName>
</protein>
<dbReference type="InterPro" id="IPR039424">
    <property type="entry name" value="SBP_5"/>
</dbReference>
<dbReference type="PROSITE" id="PS51257">
    <property type="entry name" value="PROKAR_LIPOPROTEIN"/>
    <property type="match status" value="1"/>
</dbReference>
<dbReference type="Proteomes" id="UP000231019">
    <property type="component" value="Unassembled WGS sequence"/>
</dbReference>
<dbReference type="Gene3D" id="3.40.190.10">
    <property type="entry name" value="Periplasmic binding protein-like II"/>
    <property type="match status" value="1"/>
</dbReference>
<dbReference type="InterPro" id="IPR000914">
    <property type="entry name" value="SBP_5_dom"/>
</dbReference>
<dbReference type="GO" id="GO:1904680">
    <property type="term" value="F:peptide transmembrane transporter activity"/>
    <property type="evidence" value="ECO:0007669"/>
    <property type="project" value="TreeGrafter"/>
</dbReference>
<dbReference type="GO" id="GO:0043190">
    <property type="term" value="C:ATP-binding cassette (ABC) transporter complex"/>
    <property type="evidence" value="ECO:0007669"/>
    <property type="project" value="InterPro"/>
</dbReference>
<dbReference type="FunFam" id="3.90.76.10:FF:000004">
    <property type="entry name" value="Peptide ABC transporter substrate-binding protein"/>
    <property type="match status" value="1"/>
</dbReference>
<dbReference type="EMBL" id="PFFQ01000021">
    <property type="protein sequence ID" value="PIW17713.1"/>
    <property type="molecule type" value="Genomic_DNA"/>
</dbReference>
<feature type="chain" id="PRO_5014714623" evidence="4">
    <location>
        <begin position="25"/>
        <end position="616"/>
    </location>
</feature>